<accession>A0ABQ5E2X5</accession>
<gene>
    <name evidence="1" type="ORF">Tco_0953853</name>
</gene>
<organism evidence="1 2">
    <name type="scientific">Tanacetum coccineum</name>
    <dbReference type="NCBI Taxonomy" id="301880"/>
    <lineage>
        <taxon>Eukaryota</taxon>
        <taxon>Viridiplantae</taxon>
        <taxon>Streptophyta</taxon>
        <taxon>Embryophyta</taxon>
        <taxon>Tracheophyta</taxon>
        <taxon>Spermatophyta</taxon>
        <taxon>Magnoliopsida</taxon>
        <taxon>eudicotyledons</taxon>
        <taxon>Gunneridae</taxon>
        <taxon>Pentapetalae</taxon>
        <taxon>asterids</taxon>
        <taxon>campanulids</taxon>
        <taxon>Asterales</taxon>
        <taxon>Asteraceae</taxon>
        <taxon>Asteroideae</taxon>
        <taxon>Anthemideae</taxon>
        <taxon>Anthemidinae</taxon>
        <taxon>Tanacetum</taxon>
    </lineage>
</organism>
<proteinExistence type="predicted"/>
<evidence type="ECO:0000313" key="2">
    <source>
        <dbReference type="Proteomes" id="UP001151760"/>
    </source>
</evidence>
<evidence type="ECO:0000313" key="1">
    <source>
        <dbReference type="EMBL" id="GJT45138.1"/>
    </source>
</evidence>
<reference evidence="1" key="1">
    <citation type="journal article" date="2022" name="Int. J. Mol. Sci.">
        <title>Draft Genome of Tanacetum Coccineum: Genomic Comparison of Closely Related Tanacetum-Family Plants.</title>
        <authorList>
            <person name="Yamashiro T."/>
            <person name="Shiraishi A."/>
            <person name="Nakayama K."/>
            <person name="Satake H."/>
        </authorList>
    </citation>
    <scope>NUCLEOTIDE SEQUENCE</scope>
</reference>
<dbReference type="Proteomes" id="UP001151760">
    <property type="component" value="Unassembled WGS sequence"/>
</dbReference>
<name>A0ABQ5E2X5_9ASTR</name>
<reference evidence="1" key="2">
    <citation type="submission" date="2022-01" db="EMBL/GenBank/DDBJ databases">
        <authorList>
            <person name="Yamashiro T."/>
            <person name="Shiraishi A."/>
            <person name="Satake H."/>
            <person name="Nakayama K."/>
        </authorList>
    </citation>
    <scope>NUCLEOTIDE SEQUENCE</scope>
</reference>
<sequence>MEAVPVVPDISGGRAAYQQAASRWTLPFLSFSGKDNRLAFRNEGMKDHKLTRKDKEKTKSILEKIEKTLKESRRMRRLELFVGGRRKEIDYRLLVRLE</sequence>
<dbReference type="EMBL" id="BQNB010015873">
    <property type="protein sequence ID" value="GJT45138.1"/>
    <property type="molecule type" value="Genomic_DNA"/>
</dbReference>
<protein>
    <submittedName>
        <fullName evidence="1">Uncharacterized protein</fullName>
    </submittedName>
</protein>
<keyword evidence="2" id="KW-1185">Reference proteome</keyword>
<comment type="caution">
    <text evidence="1">The sequence shown here is derived from an EMBL/GenBank/DDBJ whole genome shotgun (WGS) entry which is preliminary data.</text>
</comment>